<sequence>MALKNLNEYLSLIPVVRQCPGGSLWSSYDEEGDVLYVNFRESVPATDSELTDDDIILRYDGDDLVGITILHASKR</sequence>
<dbReference type="EMBL" id="CASHTH010002505">
    <property type="protein sequence ID" value="CAI8030924.1"/>
    <property type="molecule type" value="Genomic_DNA"/>
</dbReference>
<organism evidence="1 2">
    <name type="scientific">Geodia barretti</name>
    <name type="common">Barrett's horny sponge</name>
    <dbReference type="NCBI Taxonomy" id="519541"/>
    <lineage>
        <taxon>Eukaryota</taxon>
        <taxon>Metazoa</taxon>
        <taxon>Porifera</taxon>
        <taxon>Demospongiae</taxon>
        <taxon>Heteroscleromorpha</taxon>
        <taxon>Tetractinellida</taxon>
        <taxon>Astrophorina</taxon>
        <taxon>Geodiidae</taxon>
        <taxon>Geodia</taxon>
    </lineage>
</organism>
<reference evidence="1" key="1">
    <citation type="submission" date="2023-03" db="EMBL/GenBank/DDBJ databases">
        <authorList>
            <person name="Steffen K."/>
            <person name="Cardenas P."/>
        </authorList>
    </citation>
    <scope>NUCLEOTIDE SEQUENCE</scope>
</reference>
<dbReference type="Pfam" id="PF10049">
    <property type="entry name" value="DUF2283"/>
    <property type="match status" value="1"/>
</dbReference>
<accession>A0AA35WSA2</accession>
<protein>
    <recommendedName>
        <fullName evidence="3">DUF2283 domain-containing protein</fullName>
    </recommendedName>
</protein>
<gene>
    <name evidence="1" type="ORF">GBAR_LOCUS17552</name>
</gene>
<proteinExistence type="predicted"/>
<keyword evidence="2" id="KW-1185">Reference proteome</keyword>
<dbReference type="AlphaFoldDB" id="A0AA35WSA2"/>
<comment type="caution">
    <text evidence="1">The sequence shown here is derived from an EMBL/GenBank/DDBJ whole genome shotgun (WGS) entry which is preliminary data.</text>
</comment>
<evidence type="ECO:0008006" key="3">
    <source>
        <dbReference type="Google" id="ProtNLM"/>
    </source>
</evidence>
<dbReference type="InterPro" id="IPR019270">
    <property type="entry name" value="DUF2283"/>
</dbReference>
<evidence type="ECO:0000313" key="2">
    <source>
        <dbReference type="Proteomes" id="UP001174909"/>
    </source>
</evidence>
<evidence type="ECO:0000313" key="1">
    <source>
        <dbReference type="EMBL" id="CAI8030924.1"/>
    </source>
</evidence>
<name>A0AA35WSA2_GEOBA</name>
<dbReference type="Proteomes" id="UP001174909">
    <property type="component" value="Unassembled WGS sequence"/>
</dbReference>